<proteinExistence type="predicted"/>
<name>A0A6L2NT74_TANCI</name>
<feature type="region of interest" description="Disordered" evidence="1">
    <location>
        <begin position="159"/>
        <end position="221"/>
    </location>
</feature>
<dbReference type="AlphaFoldDB" id="A0A6L2NT74"/>
<protein>
    <recommendedName>
        <fullName evidence="3">Integrase, catalytic region, zinc finger, CCHC-type, peptidase aspartic, catalytic</fullName>
    </recommendedName>
</protein>
<organism evidence="2">
    <name type="scientific">Tanacetum cinerariifolium</name>
    <name type="common">Dalmatian daisy</name>
    <name type="synonym">Chrysanthemum cinerariifolium</name>
    <dbReference type="NCBI Taxonomy" id="118510"/>
    <lineage>
        <taxon>Eukaryota</taxon>
        <taxon>Viridiplantae</taxon>
        <taxon>Streptophyta</taxon>
        <taxon>Embryophyta</taxon>
        <taxon>Tracheophyta</taxon>
        <taxon>Spermatophyta</taxon>
        <taxon>Magnoliopsida</taxon>
        <taxon>eudicotyledons</taxon>
        <taxon>Gunneridae</taxon>
        <taxon>Pentapetalae</taxon>
        <taxon>asterids</taxon>
        <taxon>campanulids</taxon>
        <taxon>Asterales</taxon>
        <taxon>Asteraceae</taxon>
        <taxon>Asteroideae</taxon>
        <taxon>Anthemideae</taxon>
        <taxon>Anthemidinae</taxon>
        <taxon>Tanacetum</taxon>
    </lineage>
</organism>
<comment type="caution">
    <text evidence="2">The sequence shown here is derived from an EMBL/GenBank/DDBJ whole genome shotgun (WGS) entry which is preliminary data.</text>
</comment>
<evidence type="ECO:0000313" key="2">
    <source>
        <dbReference type="EMBL" id="GEU87754.1"/>
    </source>
</evidence>
<sequence>MYSNKQSGNPTFSLHKEIASPEVTHEINDSKGCNFLSEELPDIDSFNDIHPHFDDDPLSGSTTYSANSLLEEFADELALITYPLDYNDNHTCDIESDLREIEFLLYQCEDSDFKDSIDQSDLINLDDLFVDSTPEMFTDEQPPDYFHRDSMYYDSFNSHDFSKDDNLSSPDNEDKEKEYQKKDKIKSKPDKNGKRGEAEKSQKQLQSLEEEKLKKTQKEGSNLQIPVATVPRTVDLADSTVSTLIDQYAPSTSIPSTQDQEHSSIISQGFEESPKTPHFHNDPVLESLHKDLTSQGSSSNVKPIYTLFESLCIWTKDHHIANVIDDPSHSVFTRKQLKIDSMWCYFDVFRTSVEPKNFSNKK</sequence>
<feature type="compositionally biased region" description="Basic and acidic residues" evidence="1">
    <location>
        <begin position="160"/>
        <end position="202"/>
    </location>
</feature>
<evidence type="ECO:0008006" key="3">
    <source>
        <dbReference type="Google" id="ProtNLM"/>
    </source>
</evidence>
<reference evidence="2" key="1">
    <citation type="journal article" date="2019" name="Sci. Rep.">
        <title>Draft genome of Tanacetum cinerariifolium, the natural source of mosquito coil.</title>
        <authorList>
            <person name="Yamashiro T."/>
            <person name="Shiraishi A."/>
            <person name="Satake H."/>
            <person name="Nakayama K."/>
        </authorList>
    </citation>
    <scope>NUCLEOTIDE SEQUENCE</scope>
</reference>
<feature type="compositionally biased region" description="Basic and acidic residues" evidence="1">
    <location>
        <begin position="209"/>
        <end position="218"/>
    </location>
</feature>
<dbReference type="EMBL" id="BKCJ010009606">
    <property type="protein sequence ID" value="GEU87754.1"/>
    <property type="molecule type" value="Genomic_DNA"/>
</dbReference>
<gene>
    <name evidence="2" type="ORF">Tci_059732</name>
</gene>
<evidence type="ECO:0000256" key="1">
    <source>
        <dbReference type="SAM" id="MobiDB-lite"/>
    </source>
</evidence>
<accession>A0A6L2NT74</accession>